<dbReference type="PANTHER" id="PTHR46169:SF9">
    <property type="entry name" value="SI:DKEYP-117B8.4"/>
    <property type="match status" value="1"/>
</dbReference>
<dbReference type="InterPro" id="IPR036236">
    <property type="entry name" value="Znf_C2H2_sf"/>
</dbReference>
<organism evidence="10 11">
    <name type="scientific">Scleropages formosus</name>
    <name type="common">Asian bonytongue</name>
    <name type="synonym">Osteoglossum formosum</name>
    <dbReference type="NCBI Taxonomy" id="113540"/>
    <lineage>
        <taxon>Eukaryota</taxon>
        <taxon>Metazoa</taxon>
        <taxon>Chordata</taxon>
        <taxon>Craniata</taxon>
        <taxon>Vertebrata</taxon>
        <taxon>Euteleostomi</taxon>
        <taxon>Actinopterygii</taxon>
        <taxon>Neopterygii</taxon>
        <taxon>Teleostei</taxon>
        <taxon>Osteoglossocephala</taxon>
        <taxon>Osteoglossomorpha</taxon>
        <taxon>Osteoglossiformes</taxon>
        <taxon>Osteoglossidae</taxon>
        <taxon>Scleropages</taxon>
    </lineage>
</organism>
<evidence type="ECO:0000256" key="5">
    <source>
        <dbReference type="ARBA" id="ARBA00023125"/>
    </source>
</evidence>
<dbReference type="PROSITE" id="PS50808">
    <property type="entry name" value="ZF_BED"/>
    <property type="match status" value="1"/>
</dbReference>
<evidence type="ECO:0000256" key="1">
    <source>
        <dbReference type="ARBA" id="ARBA00004123"/>
    </source>
</evidence>
<dbReference type="Proteomes" id="UP000694397">
    <property type="component" value="Chromosome 3"/>
</dbReference>
<feature type="compositionally biased region" description="Low complexity" evidence="8">
    <location>
        <begin position="653"/>
        <end position="664"/>
    </location>
</feature>
<evidence type="ECO:0000256" key="2">
    <source>
        <dbReference type="ARBA" id="ARBA00022723"/>
    </source>
</evidence>
<dbReference type="Pfam" id="PF02892">
    <property type="entry name" value="zf-BED"/>
    <property type="match status" value="1"/>
</dbReference>
<dbReference type="GO" id="GO:0008270">
    <property type="term" value="F:zinc ion binding"/>
    <property type="evidence" value="ECO:0007669"/>
    <property type="project" value="UniProtKB-KW"/>
</dbReference>
<feature type="region of interest" description="Disordered" evidence="8">
    <location>
        <begin position="638"/>
        <end position="664"/>
    </location>
</feature>
<keyword evidence="3 7" id="KW-0863">Zinc-finger</keyword>
<proteinExistence type="predicted"/>
<sequence length="685" mass="75809">MNFPGYSLSSSVGPTLKRRIERLSGGMGRPLYCAAVDRRKSKVWNYYTQLSETHVECNVCKKQLSFHNSTTTMREHLVRKHSIRDNGPHPTVNTMLASASATLLPTNALSSQDQDVAQSSLSGFVYNESSSTGNGGGGGSTRSCSNKRAALLTELILEMVFRDLQPLSLMEERGFRMLLSCLEPHYHVPSPSQLGSLLWHRYHVLKQHLEQHLQASLAPGCLALCTERWRSVAGCGVGGSGGQLYSTVSAHFVDKDWRLARCVLETRPIREFGQPDQEQSYQQQEKRPDSLPAGWVALHCAGDALKLCVQEGLWDEPVRQALAAARGIVLHFQHDANAAAALSQKAEAANKAGARLLLDDPGRWATAIDMCESLLELKWVVSSVLEEQKATPNLADHQWRLLQELVPILRTVRIAAAFLSEDTNAPISALMPCLHGVSRLLGQRMAESGCAVAQGVILGEEDVLQDSPAVLSSFLDPRFKELRFLSPHARSKLHDKVKELLSAQAYTEDGESERPRRTPVPRERVSPVPQSMYDILLGEDPTERMPEIHQQLENYIAEPLCKRSLSPLNWWRAKEHRFPAVARLARKYLAIPATAVPADRAFAPRETSVAQRRATMGPQHLDHILFLHQNCNYMEHLKGGHGGGRDGSGGGANSSASHGSQQSRETLYQSLVSYENKAWVTSDEL</sequence>
<reference evidence="10 11" key="1">
    <citation type="submission" date="2019-04" db="EMBL/GenBank/DDBJ databases">
        <authorList>
            <consortium name="Wellcome Sanger Institute Data Sharing"/>
        </authorList>
    </citation>
    <scope>NUCLEOTIDE SEQUENCE [LARGE SCALE GENOMIC DNA]</scope>
</reference>
<dbReference type="GeneTree" id="ENSGT00940000158431"/>
<reference evidence="10" key="2">
    <citation type="submission" date="2025-08" db="UniProtKB">
        <authorList>
            <consortium name="Ensembl"/>
        </authorList>
    </citation>
    <scope>IDENTIFICATION</scope>
</reference>
<name>A0A8C9TIF0_SCLFO</name>
<evidence type="ECO:0000313" key="11">
    <source>
        <dbReference type="Proteomes" id="UP000694397"/>
    </source>
</evidence>
<evidence type="ECO:0000256" key="7">
    <source>
        <dbReference type="PROSITE-ProRule" id="PRU00027"/>
    </source>
</evidence>
<dbReference type="OrthoDB" id="1869581at2759"/>
<dbReference type="SMART" id="SM00614">
    <property type="entry name" value="ZnF_BED"/>
    <property type="match status" value="1"/>
</dbReference>
<keyword evidence="6" id="KW-0539">Nucleus</keyword>
<keyword evidence="4" id="KW-0862">Zinc</keyword>
<feature type="domain" description="BED-type" evidence="9">
    <location>
        <begin position="38"/>
        <end position="81"/>
    </location>
</feature>
<keyword evidence="5" id="KW-0238">DNA-binding</keyword>
<feature type="compositionally biased region" description="Basic and acidic residues" evidence="8">
    <location>
        <begin position="512"/>
        <end position="525"/>
    </location>
</feature>
<keyword evidence="11" id="KW-1185">Reference proteome</keyword>
<dbReference type="SUPFAM" id="SSF53098">
    <property type="entry name" value="Ribonuclease H-like"/>
    <property type="match status" value="1"/>
</dbReference>
<keyword evidence="2" id="KW-0479">Metal-binding</keyword>
<dbReference type="PANTHER" id="PTHR46169">
    <property type="entry name" value="DNA REPLICATION-RELATED ELEMENT FACTOR, ISOFORM A"/>
    <property type="match status" value="1"/>
</dbReference>
<feature type="compositionally biased region" description="Gly residues" evidence="8">
    <location>
        <begin position="640"/>
        <end position="652"/>
    </location>
</feature>
<dbReference type="GO" id="GO:0005634">
    <property type="term" value="C:nucleus"/>
    <property type="evidence" value="ECO:0007669"/>
    <property type="project" value="UniProtKB-SubCell"/>
</dbReference>
<dbReference type="Ensembl" id="ENSSFOT00015064327.1">
    <property type="protein sequence ID" value="ENSSFOP00015047541.1"/>
    <property type="gene ID" value="ENSSFOG00015030910.1"/>
</dbReference>
<evidence type="ECO:0000256" key="8">
    <source>
        <dbReference type="SAM" id="MobiDB-lite"/>
    </source>
</evidence>
<dbReference type="InterPro" id="IPR012337">
    <property type="entry name" value="RNaseH-like_sf"/>
</dbReference>
<dbReference type="GO" id="GO:0046983">
    <property type="term" value="F:protein dimerization activity"/>
    <property type="evidence" value="ECO:0007669"/>
    <property type="project" value="InterPro"/>
</dbReference>
<dbReference type="AlphaFoldDB" id="A0A8C9TIF0"/>
<evidence type="ECO:0000256" key="4">
    <source>
        <dbReference type="ARBA" id="ARBA00022833"/>
    </source>
</evidence>
<feature type="region of interest" description="Disordered" evidence="8">
    <location>
        <begin position="504"/>
        <end position="525"/>
    </location>
</feature>
<dbReference type="SUPFAM" id="SSF140996">
    <property type="entry name" value="Hermes dimerisation domain"/>
    <property type="match status" value="1"/>
</dbReference>
<evidence type="ECO:0000256" key="3">
    <source>
        <dbReference type="ARBA" id="ARBA00022771"/>
    </source>
</evidence>
<dbReference type="InterPro" id="IPR052717">
    <property type="entry name" value="Vacuolar_transposase_reg"/>
</dbReference>
<reference evidence="10" key="3">
    <citation type="submission" date="2025-09" db="UniProtKB">
        <authorList>
            <consortium name="Ensembl"/>
        </authorList>
    </citation>
    <scope>IDENTIFICATION</scope>
</reference>
<dbReference type="SUPFAM" id="SSF57667">
    <property type="entry name" value="beta-beta-alpha zinc fingers"/>
    <property type="match status" value="1"/>
</dbReference>
<evidence type="ECO:0000259" key="9">
    <source>
        <dbReference type="PROSITE" id="PS50808"/>
    </source>
</evidence>
<evidence type="ECO:0000256" key="6">
    <source>
        <dbReference type="ARBA" id="ARBA00023242"/>
    </source>
</evidence>
<accession>A0A8C9TIF0</accession>
<gene>
    <name evidence="10" type="primary">zbed4l2</name>
</gene>
<dbReference type="GO" id="GO:0006357">
    <property type="term" value="P:regulation of transcription by RNA polymerase II"/>
    <property type="evidence" value="ECO:0007669"/>
    <property type="project" value="TreeGrafter"/>
</dbReference>
<dbReference type="InterPro" id="IPR008906">
    <property type="entry name" value="HATC_C_dom"/>
</dbReference>
<dbReference type="Pfam" id="PF05699">
    <property type="entry name" value="Dimer_Tnp_hAT"/>
    <property type="match status" value="1"/>
</dbReference>
<protein>
    <submittedName>
        <fullName evidence="10">Zinc finger BED-type containing 4-like 2</fullName>
    </submittedName>
</protein>
<dbReference type="GO" id="GO:0003677">
    <property type="term" value="F:DNA binding"/>
    <property type="evidence" value="ECO:0007669"/>
    <property type="project" value="UniProtKB-KW"/>
</dbReference>
<comment type="subcellular location">
    <subcellularLocation>
        <location evidence="1">Nucleus</location>
    </subcellularLocation>
</comment>
<evidence type="ECO:0000313" key="10">
    <source>
        <dbReference type="Ensembl" id="ENSSFOP00015047541.1"/>
    </source>
</evidence>
<dbReference type="InterPro" id="IPR003656">
    <property type="entry name" value="Znf_BED"/>
</dbReference>